<dbReference type="OrthoDB" id="8283301at2"/>
<dbReference type="Proteomes" id="UP000094342">
    <property type="component" value="Unassembled WGS sequence"/>
</dbReference>
<comment type="caution">
    <text evidence="1">The sequence shown here is derived from an EMBL/GenBank/DDBJ whole genome shotgun (WGS) entry which is preliminary data.</text>
</comment>
<keyword evidence="2" id="KW-1185">Reference proteome</keyword>
<accession>A0A1E3VGY4</accession>
<sequence length="117" mass="13070">MKPRGGTPLDASRNDLALIEVMRRYFKAKDEANALKSRLEAARNESGDEIGRFYDLRSNALHAQDILTWHRLRKEMERLMSHAALWARGGNIEGCDAAQEEEASGTAHLLGIHAVAE</sequence>
<dbReference type="AlphaFoldDB" id="A0A1E3VGY4"/>
<reference evidence="2" key="1">
    <citation type="submission" date="2016-05" db="EMBL/GenBank/DDBJ databases">
        <authorList>
            <person name="Li Y."/>
        </authorList>
    </citation>
    <scope>NUCLEOTIDE SEQUENCE [LARGE SCALE GENOMIC DNA]</scope>
    <source>
        <strain evidence="2">YIC4027</strain>
    </source>
</reference>
<protein>
    <submittedName>
        <fullName evidence="1">Uncharacterized protein</fullName>
    </submittedName>
</protein>
<dbReference type="STRING" id="1752398.A8M32_02715"/>
<proteinExistence type="predicted"/>
<gene>
    <name evidence="1" type="ORF">A8M32_02715</name>
</gene>
<evidence type="ECO:0000313" key="1">
    <source>
        <dbReference type="EMBL" id="ODR92835.1"/>
    </source>
</evidence>
<name>A0A1E3VGY4_9HYPH</name>
<organism evidence="1 2">
    <name type="scientific">Sinorhizobium alkalisoli</name>
    <dbReference type="NCBI Taxonomy" id="1752398"/>
    <lineage>
        <taxon>Bacteria</taxon>
        <taxon>Pseudomonadati</taxon>
        <taxon>Pseudomonadota</taxon>
        <taxon>Alphaproteobacteria</taxon>
        <taxon>Hyphomicrobiales</taxon>
        <taxon>Rhizobiaceae</taxon>
        <taxon>Sinorhizobium/Ensifer group</taxon>
        <taxon>Sinorhizobium</taxon>
    </lineage>
</organism>
<evidence type="ECO:0000313" key="2">
    <source>
        <dbReference type="Proteomes" id="UP000094342"/>
    </source>
</evidence>
<dbReference type="EMBL" id="LYBW01000038">
    <property type="protein sequence ID" value="ODR92835.1"/>
    <property type="molecule type" value="Genomic_DNA"/>
</dbReference>